<dbReference type="AlphaFoldDB" id="A0A4P7IEQ7"/>
<dbReference type="SUPFAM" id="SSF52980">
    <property type="entry name" value="Restriction endonuclease-like"/>
    <property type="match status" value="1"/>
</dbReference>
<evidence type="ECO:0000259" key="12">
    <source>
        <dbReference type="Pfam" id="PF17946"/>
    </source>
</evidence>
<comment type="similarity">
    <text evidence="10">Belongs to the RecC family.</text>
</comment>
<evidence type="ECO:0000256" key="5">
    <source>
        <dbReference type="ARBA" id="ARBA00022806"/>
    </source>
</evidence>
<dbReference type="Gene3D" id="1.10.10.990">
    <property type="match status" value="1"/>
</dbReference>
<evidence type="ECO:0000256" key="9">
    <source>
        <dbReference type="ARBA" id="ARBA00023204"/>
    </source>
</evidence>
<organism evidence="13 14">
    <name type="scientific">Nocardioides seonyuensis</name>
    <dbReference type="NCBI Taxonomy" id="2518371"/>
    <lineage>
        <taxon>Bacteria</taxon>
        <taxon>Bacillati</taxon>
        <taxon>Actinomycetota</taxon>
        <taxon>Actinomycetes</taxon>
        <taxon>Propionibacteriales</taxon>
        <taxon>Nocardioidaceae</taxon>
        <taxon>Nocardioides</taxon>
    </lineage>
</organism>
<dbReference type="PANTHER" id="PTHR30591">
    <property type="entry name" value="RECBCD ENZYME SUBUNIT RECC"/>
    <property type="match status" value="1"/>
</dbReference>
<dbReference type="EMBL" id="CP038436">
    <property type="protein sequence ID" value="QBX55220.1"/>
    <property type="molecule type" value="Genomic_DNA"/>
</dbReference>
<evidence type="ECO:0000256" key="1">
    <source>
        <dbReference type="ARBA" id="ARBA00022722"/>
    </source>
</evidence>
<keyword evidence="6 10" id="KW-0269">Exonuclease</keyword>
<dbReference type="InterPro" id="IPR006697">
    <property type="entry name" value="RecC"/>
</dbReference>
<evidence type="ECO:0000313" key="14">
    <source>
        <dbReference type="Proteomes" id="UP000294853"/>
    </source>
</evidence>
<dbReference type="GO" id="GO:0008854">
    <property type="term" value="F:exodeoxyribonuclease V activity"/>
    <property type="evidence" value="ECO:0007669"/>
    <property type="project" value="InterPro"/>
</dbReference>
<dbReference type="Pfam" id="PF04257">
    <property type="entry name" value="Exonuc_V_gamma"/>
    <property type="match status" value="1"/>
</dbReference>
<dbReference type="NCBIfam" id="TIGR01450">
    <property type="entry name" value="recC"/>
    <property type="match status" value="1"/>
</dbReference>
<keyword evidence="9 10" id="KW-0234">DNA repair</keyword>
<name>A0A4P7IEQ7_9ACTN</name>
<dbReference type="Gene3D" id="3.40.50.300">
    <property type="entry name" value="P-loop containing nucleotide triphosphate hydrolases"/>
    <property type="match status" value="2"/>
</dbReference>
<comment type="miscellaneous">
    <text evidence="10">In the RecBCD complex, RecB has a slow 3'-5' helicase, an exonuclease activity and loads RecA onto ssDNA, RecD has a fast 5'-3' helicase activity, while RecC stimulates the ATPase and processivity of the RecB helicase and contributes to recognition of the Chi site.</text>
</comment>
<keyword evidence="5 10" id="KW-0347">Helicase</keyword>
<feature type="domain" description="RecC C-terminal" evidence="12">
    <location>
        <begin position="809"/>
        <end position="1032"/>
    </location>
</feature>
<keyword evidence="7 10" id="KW-0067">ATP-binding</keyword>
<evidence type="ECO:0000256" key="11">
    <source>
        <dbReference type="SAM" id="MobiDB-lite"/>
    </source>
</evidence>
<dbReference type="InterPro" id="IPR027417">
    <property type="entry name" value="P-loop_NTPase"/>
</dbReference>
<dbReference type="InterPro" id="IPR041500">
    <property type="entry name" value="RecC_C"/>
</dbReference>
<dbReference type="GO" id="GO:0005524">
    <property type="term" value="F:ATP binding"/>
    <property type="evidence" value="ECO:0007669"/>
    <property type="project" value="UniProtKB-UniRule"/>
</dbReference>
<reference evidence="13 14" key="1">
    <citation type="submission" date="2019-03" db="EMBL/GenBank/DDBJ databases">
        <title>Three New Species of Nocardioides, Nocardioides euryhalodurans sp. nov., Nocardioides seonyuensis sp. nov. and Nocardioides eburneoflavus sp. nov. Iolated from Soil.</title>
        <authorList>
            <person name="Roh S.G."/>
            <person name="Lee C."/>
            <person name="Kim M.-K."/>
            <person name="Kim S.B."/>
        </authorList>
    </citation>
    <scope>NUCLEOTIDE SEQUENCE [LARGE SCALE GENOMIC DNA]</scope>
    <source>
        <strain evidence="13 14">MMS17-SY207-3</strain>
    </source>
</reference>
<dbReference type="PIRSF" id="PIRSF000980">
    <property type="entry name" value="RecC"/>
    <property type="match status" value="1"/>
</dbReference>
<evidence type="ECO:0000256" key="6">
    <source>
        <dbReference type="ARBA" id="ARBA00022839"/>
    </source>
</evidence>
<dbReference type="InterPro" id="IPR013986">
    <property type="entry name" value="DExx_box_DNA_helicase_dom_sf"/>
</dbReference>
<evidence type="ECO:0000313" key="13">
    <source>
        <dbReference type="EMBL" id="QBX55220.1"/>
    </source>
</evidence>
<dbReference type="Gene3D" id="1.10.10.160">
    <property type="match status" value="1"/>
</dbReference>
<evidence type="ECO:0000256" key="2">
    <source>
        <dbReference type="ARBA" id="ARBA00022741"/>
    </source>
</evidence>
<dbReference type="SUPFAM" id="SSF52540">
    <property type="entry name" value="P-loop containing nucleoside triphosphate hydrolases"/>
    <property type="match status" value="2"/>
</dbReference>
<evidence type="ECO:0000256" key="8">
    <source>
        <dbReference type="ARBA" id="ARBA00023125"/>
    </source>
</evidence>
<dbReference type="OrthoDB" id="9762834at2"/>
<keyword evidence="8 10" id="KW-0238">DNA-binding</keyword>
<keyword evidence="14" id="KW-1185">Reference proteome</keyword>
<dbReference type="GO" id="GO:0003678">
    <property type="term" value="F:DNA helicase activity"/>
    <property type="evidence" value="ECO:0007669"/>
    <property type="project" value="UniProtKB-UniRule"/>
</dbReference>
<dbReference type="GO" id="GO:0000724">
    <property type="term" value="P:double-strand break repair via homologous recombination"/>
    <property type="evidence" value="ECO:0007669"/>
    <property type="project" value="UniProtKB-UniRule"/>
</dbReference>
<evidence type="ECO:0000256" key="10">
    <source>
        <dbReference type="HAMAP-Rule" id="MF_01486"/>
    </source>
</evidence>
<feature type="region of interest" description="Disordered" evidence="11">
    <location>
        <begin position="1041"/>
        <end position="1061"/>
    </location>
</feature>
<evidence type="ECO:0000256" key="3">
    <source>
        <dbReference type="ARBA" id="ARBA00022763"/>
    </source>
</evidence>
<dbReference type="InterPro" id="IPR011335">
    <property type="entry name" value="Restrct_endonuc-II-like"/>
</dbReference>
<keyword evidence="4 10" id="KW-0378">Hydrolase</keyword>
<protein>
    <recommendedName>
        <fullName evidence="10">RecBCD enzyme subunit RecC</fullName>
    </recommendedName>
    <alternativeName>
        <fullName evidence="10">Exonuclease V subunit RecC</fullName>
        <shortName evidence="10">ExoV subunit RecC</shortName>
    </alternativeName>
    <alternativeName>
        <fullName evidence="10">Helicase/nuclease RecBCD subunit RecC</fullName>
    </alternativeName>
</protein>
<dbReference type="Gene3D" id="3.40.50.10930">
    <property type="match status" value="1"/>
</dbReference>
<dbReference type="PANTHER" id="PTHR30591:SF1">
    <property type="entry name" value="RECBCD ENZYME SUBUNIT RECC"/>
    <property type="match status" value="1"/>
</dbReference>
<evidence type="ECO:0000256" key="4">
    <source>
        <dbReference type="ARBA" id="ARBA00022801"/>
    </source>
</evidence>
<dbReference type="RefSeq" id="WP_135267188.1">
    <property type="nucleotide sequence ID" value="NZ_CP038436.1"/>
</dbReference>
<evidence type="ECO:0000256" key="7">
    <source>
        <dbReference type="ARBA" id="ARBA00022840"/>
    </source>
</evidence>
<sequence>MTLHLHTAERTDALADGLAAMLANPLADPFAREAVVVPARGVERWLTQRLSHRLGVGPAGGDGVCAGVDFLTPHSLVSLLLDRDRVDPWDPDQVVWPLLDVIDEALGTPGFESLSRHLGHDDTSELGEIKRARRYSVTRRLAGLFTSYARQRPSLVSDWRRGHDTDGADGPLDPDLHWQAELWRRLVARMDVPPPDERHATTLEALRSGGRDLDLPPRLSLFGHTRLPVTEVELLAALGALREVHLWLPQASASLWRELGRATSDGPVLRELDSSATAVGHPLLASLGRDARELRRTLNAVEAVDEPVDGSIPTPDSLLGWLQHDLRANSVPDAETRATRRHDRLDRSVQVHACHGAARQVDVLREVLVGLLQDDPTLEPRDILVMCPDIESYAPLVSAGFGLADLTQGGSGHPAHQLRVRLADRSPGATNPLLSLASTLVEIAEGRLTASQVLDLAGAEPVRLRWGWDDDELEQLGRWVGQAAIRWGYDADHRATFGLGLPDNTWLQGMRRILLGAAVSGQGHRVVGGTLPVDDMGDGQLELVGHFAEFVDRLHRFLDRALRAATAAEWADALHEAVRGLTSTPLESAWQLAQFEREIGHIAAGTGAGTTTMRHADVRSLLAHRLRGRPTRSNFRTGTLTVCTMVPMRSVPHRVVCLVGLDDGVFPRSTAVDGDDVLARRPRTGERDARSEDRQLLLDAVNAATETLVITYTGRGEHTGAARPPAVPLGELLDALDATTAAPVRGDVLTHHPLQPFDEANLVPGGLAGTEPFTFDVSALAGAQAARRQPPTEVRELVRSPLPAGDPVTDVSLADLHDFFKHPVKAFLRSRLDISTPYSPDEARDDIPITLDALEKWDVGDRLVRDVLAGADPVEAMTAEQLRGLLPPRQLGRSVLEDICRRAQPLVEAAQRLRTGRAHSVDVDIDLGDRRVTGTVGDLFGNALVTVTFSNLGAKHRIGGWLDAVALAAGHPDHNWTVHTLGKHRSGAQRALVGPLAEHEARDWLRTLVDVRERGLREPLPLPLKTSLAFATDWSLLERGGQGDPDARAADEWTTPRFSDTGFPKEDADPWHVRAFGDSAPYSALAAPLRADESGGPHRLAHYAWRVWGPLLSDRHEILGAV</sequence>
<dbReference type="HAMAP" id="MF_01486">
    <property type="entry name" value="RecC"/>
    <property type="match status" value="1"/>
</dbReference>
<proteinExistence type="inferred from homology"/>
<dbReference type="Pfam" id="PF17946">
    <property type="entry name" value="RecC_C"/>
    <property type="match status" value="1"/>
</dbReference>
<comment type="subunit">
    <text evidence="10">Heterotrimer of RecB, RecC and RecD. All subunits contribute to DNA-binding.</text>
</comment>
<keyword evidence="1 10" id="KW-0540">Nuclease</keyword>
<dbReference type="Proteomes" id="UP000294853">
    <property type="component" value="Chromosome"/>
</dbReference>
<dbReference type="GO" id="GO:0003677">
    <property type="term" value="F:DNA binding"/>
    <property type="evidence" value="ECO:0007669"/>
    <property type="project" value="UniProtKB-UniRule"/>
</dbReference>
<comment type="function">
    <text evidence="10">A helicase/nuclease that prepares dsDNA breaks (DSB) for recombinational DNA repair. Binds to DSBs and unwinds DNA via a highly rapid and processive ATP-dependent bidirectional helicase activity. Unwinds dsDNA until it encounters a Chi (crossover hotspot instigator) sequence from the 3' direction. Cuts ssDNA a few nucleotides 3' to the Chi site. The properties and activities of the enzyme are changed at Chi. The Chi-altered holoenzyme produces a long 3'-ssDNA overhang and facilitates RecA-binding to the ssDNA for homologous DNA recombination and repair. Holoenzyme degrades any linearized DNA that is unable to undergo homologous recombination. In the holoenzyme this subunit recognizes the wild-type Chi sequence, and when added to isolated RecB increases its ATP-dependent helicase processivity.</text>
</comment>
<keyword evidence="2 10" id="KW-0547">Nucleotide-binding</keyword>
<gene>
    <name evidence="10 13" type="primary">recC</name>
    <name evidence="13" type="ORF">EXE58_06985</name>
</gene>
<dbReference type="GO" id="GO:0009338">
    <property type="term" value="C:exodeoxyribonuclease V complex"/>
    <property type="evidence" value="ECO:0007669"/>
    <property type="project" value="InterPro"/>
</dbReference>
<dbReference type="KEGG" id="nsn:EXE58_06985"/>
<accession>A0A4P7IEQ7</accession>
<keyword evidence="3 10" id="KW-0227">DNA damage</keyword>